<dbReference type="SUPFAM" id="SSF52540">
    <property type="entry name" value="P-loop containing nucleoside triphosphate hydrolases"/>
    <property type="match status" value="1"/>
</dbReference>
<feature type="domain" description="ABC transporter" evidence="8">
    <location>
        <begin position="322"/>
        <end position="535"/>
    </location>
</feature>
<evidence type="ECO:0000256" key="3">
    <source>
        <dbReference type="ARBA" id="ARBA00022741"/>
    </source>
</evidence>
<reference evidence="10 11" key="1">
    <citation type="submission" date="2020-04" db="EMBL/GenBank/DDBJ databases">
        <title>Knoellia sp. isolate from air conditioner.</title>
        <authorList>
            <person name="Chea S."/>
            <person name="Kim D.-U."/>
        </authorList>
    </citation>
    <scope>NUCLEOTIDE SEQUENCE [LARGE SCALE GENOMIC DNA]</scope>
    <source>
        <strain evidence="10 11">DB2414S</strain>
    </source>
</reference>
<dbReference type="SMART" id="SM00382">
    <property type="entry name" value="AAA"/>
    <property type="match status" value="1"/>
</dbReference>
<feature type="transmembrane region" description="Helical" evidence="7">
    <location>
        <begin position="150"/>
        <end position="167"/>
    </location>
</feature>
<dbReference type="GO" id="GO:0016887">
    <property type="term" value="F:ATP hydrolysis activity"/>
    <property type="evidence" value="ECO:0007669"/>
    <property type="project" value="InterPro"/>
</dbReference>
<dbReference type="SUPFAM" id="SSF90123">
    <property type="entry name" value="ABC transporter transmembrane region"/>
    <property type="match status" value="1"/>
</dbReference>
<dbReference type="NCBIfam" id="TIGR02868">
    <property type="entry name" value="CydC"/>
    <property type="match status" value="1"/>
</dbReference>
<feature type="transmembrane region" description="Helical" evidence="7">
    <location>
        <begin position="42"/>
        <end position="62"/>
    </location>
</feature>
<dbReference type="GO" id="GO:0140359">
    <property type="term" value="F:ABC-type transporter activity"/>
    <property type="evidence" value="ECO:0007669"/>
    <property type="project" value="InterPro"/>
</dbReference>
<dbReference type="Proteomes" id="UP000588586">
    <property type="component" value="Unassembled WGS sequence"/>
</dbReference>
<keyword evidence="4" id="KW-0067">ATP-binding</keyword>
<dbReference type="InterPro" id="IPR014223">
    <property type="entry name" value="ABC_CydC/D"/>
</dbReference>
<keyword evidence="3" id="KW-0547">Nucleotide-binding</keyword>
<evidence type="ECO:0000256" key="6">
    <source>
        <dbReference type="ARBA" id="ARBA00023136"/>
    </source>
</evidence>
<organism evidence="10 11">
    <name type="scientific">Knoellia koreensis</name>
    <dbReference type="NCBI Taxonomy" id="2730921"/>
    <lineage>
        <taxon>Bacteria</taxon>
        <taxon>Bacillati</taxon>
        <taxon>Actinomycetota</taxon>
        <taxon>Actinomycetes</taxon>
        <taxon>Micrococcales</taxon>
        <taxon>Intrasporangiaceae</taxon>
        <taxon>Knoellia</taxon>
    </lineage>
</organism>
<evidence type="ECO:0000313" key="10">
    <source>
        <dbReference type="EMBL" id="NNM47365.1"/>
    </source>
</evidence>
<comment type="caution">
    <text evidence="10">The sequence shown here is derived from an EMBL/GenBank/DDBJ whole genome shotgun (WGS) entry which is preliminary data.</text>
</comment>
<sequence length="535" mass="55668">MRLADRQTIAAGLLGAVAVSSGVALTATSGWLIVRASEKPVILTLLTAIVAVRAFGMARPVFRYWERLRSHDAALADLARERTSLYAALIPLTPARLVRRGRAAMLTGVVDDLTDRVEARVRVTVPAVATTLTAVFATVLCWLVEPAAGLTVAALTVVVALTTWVAWRVETRGHDDLGAARAEVGRVSELVTSQALELQAIGAQEAATGWLDDAHARLDRAVRRQVTGRALAAAVLPAATAVATVVCAVVAAGSDRSAPVLGLLVLAPFALAEVFAPLPDVARALARAQAADRDLKTLLDAQPAVRATTRGRVLEHGSVPHLRLSGVTASWDGTRRAAGPVDLDVAPGSVVAVTGPSGVGKSTVLAVLARQLDPESGSYTIDGTDALDLPLNQVRGLFAIVDDEPHVFATTLRENLRFARPSATDDDLRAALASAGLGGLDADLDTRLGTGGRGLSGGERARLSIARALLSGRPVLLLDEPVAHLDHATAVAVLDDLMAHRGGRSVVVVSHRPEGLHGAHGIIDLRDHAPMAAAG</sequence>
<dbReference type="InterPro" id="IPR027417">
    <property type="entry name" value="P-loop_NTPase"/>
</dbReference>
<dbReference type="InterPro" id="IPR003439">
    <property type="entry name" value="ABC_transporter-like_ATP-bd"/>
</dbReference>
<dbReference type="PANTHER" id="PTHR24221:SF654">
    <property type="entry name" value="ATP-BINDING CASSETTE SUB-FAMILY B MEMBER 6"/>
    <property type="match status" value="1"/>
</dbReference>
<evidence type="ECO:0000259" key="9">
    <source>
        <dbReference type="PROSITE" id="PS50929"/>
    </source>
</evidence>
<evidence type="ECO:0000313" key="11">
    <source>
        <dbReference type="Proteomes" id="UP000588586"/>
    </source>
</evidence>
<dbReference type="GO" id="GO:0045454">
    <property type="term" value="P:cell redox homeostasis"/>
    <property type="evidence" value="ECO:0007669"/>
    <property type="project" value="InterPro"/>
</dbReference>
<dbReference type="PROSITE" id="PS50929">
    <property type="entry name" value="ABC_TM1F"/>
    <property type="match status" value="1"/>
</dbReference>
<feature type="transmembrane region" description="Helical" evidence="7">
    <location>
        <begin position="230"/>
        <end position="252"/>
    </location>
</feature>
<accession>A0A849HHC1</accession>
<dbReference type="InterPro" id="IPR039421">
    <property type="entry name" value="Type_1_exporter"/>
</dbReference>
<dbReference type="PROSITE" id="PS50893">
    <property type="entry name" value="ABC_TRANSPORTER_2"/>
    <property type="match status" value="1"/>
</dbReference>
<dbReference type="GO" id="GO:0005886">
    <property type="term" value="C:plasma membrane"/>
    <property type="evidence" value="ECO:0007669"/>
    <property type="project" value="UniProtKB-SubCell"/>
</dbReference>
<keyword evidence="6 7" id="KW-0472">Membrane</keyword>
<evidence type="ECO:0000259" key="8">
    <source>
        <dbReference type="PROSITE" id="PS50893"/>
    </source>
</evidence>
<keyword evidence="2 7" id="KW-0812">Transmembrane</keyword>
<dbReference type="PROSITE" id="PS00211">
    <property type="entry name" value="ABC_TRANSPORTER_1"/>
    <property type="match status" value="1"/>
</dbReference>
<dbReference type="CDD" id="cd03228">
    <property type="entry name" value="ABCC_MRP_Like"/>
    <property type="match status" value="1"/>
</dbReference>
<keyword evidence="5 7" id="KW-1133">Transmembrane helix</keyword>
<dbReference type="InterPro" id="IPR003593">
    <property type="entry name" value="AAA+_ATPase"/>
</dbReference>
<dbReference type="Gene3D" id="3.40.50.300">
    <property type="entry name" value="P-loop containing nucleotide triphosphate hydrolases"/>
    <property type="match status" value="1"/>
</dbReference>
<evidence type="ECO:0000256" key="2">
    <source>
        <dbReference type="ARBA" id="ARBA00022692"/>
    </source>
</evidence>
<proteinExistence type="predicted"/>
<dbReference type="InterPro" id="IPR036640">
    <property type="entry name" value="ABC1_TM_sf"/>
</dbReference>
<dbReference type="GO" id="GO:0034040">
    <property type="term" value="F:ATPase-coupled lipid transmembrane transporter activity"/>
    <property type="evidence" value="ECO:0007669"/>
    <property type="project" value="TreeGrafter"/>
</dbReference>
<name>A0A849HHC1_9MICO</name>
<dbReference type="InterPro" id="IPR011527">
    <property type="entry name" value="ABC1_TM_dom"/>
</dbReference>
<dbReference type="Pfam" id="PF00005">
    <property type="entry name" value="ABC_tran"/>
    <property type="match status" value="1"/>
</dbReference>
<gene>
    <name evidence="10" type="primary">cydC</name>
    <name evidence="10" type="ORF">HJG52_15315</name>
</gene>
<dbReference type="GO" id="GO:0005524">
    <property type="term" value="F:ATP binding"/>
    <property type="evidence" value="ECO:0007669"/>
    <property type="project" value="UniProtKB-KW"/>
</dbReference>
<comment type="subcellular location">
    <subcellularLocation>
        <location evidence="1">Cell membrane</location>
        <topology evidence="1">Multi-pass membrane protein</topology>
    </subcellularLocation>
</comment>
<dbReference type="GO" id="GO:0034775">
    <property type="term" value="P:glutathione transmembrane transport"/>
    <property type="evidence" value="ECO:0007669"/>
    <property type="project" value="InterPro"/>
</dbReference>
<dbReference type="InterPro" id="IPR017871">
    <property type="entry name" value="ABC_transporter-like_CS"/>
</dbReference>
<protein>
    <submittedName>
        <fullName evidence="10">Thiol reductant ABC exporter subunit CydC</fullName>
    </submittedName>
</protein>
<dbReference type="RefSeq" id="WP_171244468.1">
    <property type="nucleotide sequence ID" value="NZ_JABEPQ010000003.1"/>
</dbReference>
<keyword evidence="11" id="KW-1185">Reference proteome</keyword>
<evidence type="ECO:0000256" key="7">
    <source>
        <dbReference type="SAM" id="Phobius"/>
    </source>
</evidence>
<dbReference type="EMBL" id="JABEPQ010000003">
    <property type="protein sequence ID" value="NNM47365.1"/>
    <property type="molecule type" value="Genomic_DNA"/>
</dbReference>
<dbReference type="Gene3D" id="1.20.1560.10">
    <property type="entry name" value="ABC transporter type 1, transmembrane domain"/>
    <property type="match status" value="1"/>
</dbReference>
<evidence type="ECO:0000256" key="4">
    <source>
        <dbReference type="ARBA" id="ARBA00022840"/>
    </source>
</evidence>
<feature type="transmembrane region" description="Helical" evidence="7">
    <location>
        <begin position="123"/>
        <end position="144"/>
    </location>
</feature>
<feature type="domain" description="ABC transmembrane type-1" evidence="9">
    <location>
        <begin position="9"/>
        <end position="252"/>
    </location>
</feature>
<evidence type="ECO:0000256" key="5">
    <source>
        <dbReference type="ARBA" id="ARBA00022989"/>
    </source>
</evidence>
<evidence type="ECO:0000256" key="1">
    <source>
        <dbReference type="ARBA" id="ARBA00004651"/>
    </source>
</evidence>
<dbReference type="PANTHER" id="PTHR24221">
    <property type="entry name" value="ATP-BINDING CASSETTE SUB-FAMILY B"/>
    <property type="match status" value="1"/>
</dbReference>
<dbReference type="AlphaFoldDB" id="A0A849HHC1"/>